<sequence length="330" mass="36841">MRIADVLRERDDGDDGISGENSLLSFSSKSYSASPTAAAAANGASSWSILFRWFRNRRKRAPAASGGKVMGQWSATDAIAAGSVDSGGRLLPEIGLSSGVRPNEIAFNLGMGLGMAFLLAGNTNEMNKMVELRKQMEMLLKEIKGEVQRRDDNSLYTLSDVSEDAISTAISIQQNSSSLEMEEPKHFTVSNRENYQSLYNLRGMVELEAELQLELERMQLKLGEDAGEHKMKELKSKKVDLSSGSSASAWYDHMPDENSGESHGICAYDLERRLHELLQTRQQERIESLESALELAQRKLQEKEEELCCWKNIRGLAHENDESYFSLSFK</sequence>
<keyword evidence="1" id="KW-0175">Coiled coil</keyword>
<evidence type="ECO:0008006" key="4">
    <source>
        <dbReference type="Google" id="ProtNLM"/>
    </source>
</evidence>
<proteinExistence type="predicted"/>
<dbReference type="PANTHER" id="PTHR33476">
    <property type="entry name" value="EMB|CAB62613.1"/>
    <property type="match status" value="1"/>
</dbReference>
<dbReference type="InterPro" id="IPR040348">
    <property type="entry name" value="POLAR-like"/>
</dbReference>
<dbReference type="EMBL" id="JAGYWB010000016">
    <property type="protein sequence ID" value="KAI0497040.1"/>
    <property type="molecule type" value="Genomic_DNA"/>
</dbReference>
<accession>A0A8T3ALQ8</accession>
<evidence type="ECO:0000256" key="1">
    <source>
        <dbReference type="SAM" id="Coils"/>
    </source>
</evidence>
<dbReference type="PANTHER" id="PTHR33476:SF22">
    <property type="entry name" value="PROTEIN POLAR LOCALIZATION DURING ASYMMETRIC DIVISION AND REDISTRIBUTION"/>
    <property type="match status" value="1"/>
</dbReference>
<dbReference type="OrthoDB" id="1934029at2759"/>
<evidence type="ECO:0000313" key="2">
    <source>
        <dbReference type="EMBL" id="KAI0497040.1"/>
    </source>
</evidence>
<dbReference type="SMR" id="A0A8T3ALQ8"/>
<gene>
    <name evidence="2" type="ORF">KFK09_023368</name>
</gene>
<reference evidence="2" key="1">
    <citation type="journal article" date="2022" name="Front. Genet.">
        <title>Chromosome-Scale Assembly of the Dendrobium nobile Genome Provides Insights Into the Molecular Mechanism of the Biosynthesis of the Medicinal Active Ingredient of Dendrobium.</title>
        <authorList>
            <person name="Xu Q."/>
            <person name="Niu S.-C."/>
            <person name="Li K.-L."/>
            <person name="Zheng P.-J."/>
            <person name="Zhang X.-J."/>
            <person name="Jia Y."/>
            <person name="Liu Y."/>
            <person name="Niu Y.-X."/>
            <person name="Yu L.-H."/>
            <person name="Chen D.-F."/>
            <person name="Zhang G.-Q."/>
        </authorList>
    </citation>
    <scope>NUCLEOTIDE SEQUENCE</scope>
    <source>
        <tissue evidence="2">Leaf</tissue>
    </source>
</reference>
<dbReference type="GO" id="GO:0008356">
    <property type="term" value="P:asymmetric cell division"/>
    <property type="evidence" value="ECO:0007669"/>
    <property type="project" value="InterPro"/>
</dbReference>
<feature type="coiled-coil region" evidence="1">
    <location>
        <begin position="122"/>
        <end position="149"/>
    </location>
</feature>
<organism evidence="2 3">
    <name type="scientific">Dendrobium nobile</name>
    <name type="common">Orchid</name>
    <dbReference type="NCBI Taxonomy" id="94219"/>
    <lineage>
        <taxon>Eukaryota</taxon>
        <taxon>Viridiplantae</taxon>
        <taxon>Streptophyta</taxon>
        <taxon>Embryophyta</taxon>
        <taxon>Tracheophyta</taxon>
        <taxon>Spermatophyta</taxon>
        <taxon>Magnoliopsida</taxon>
        <taxon>Liliopsida</taxon>
        <taxon>Asparagales</taxon>
        <taxon>Orchidaceae</taxon>
        <taxon>Epidendroideae</taxon>
        <taxon>Malaxideae</taxon>
        <taxon>Dendrobiinae</taxon>
        <taxon>Dendrobium</taxon>
    </lineage>
</organism>
<dbReference type="Proteomes" id="UP000829196">
    <property type="component" value="Unassembled WGS sequence"/>
</dbReference>
<feature type="coiled-coil region" evidence="1">
    <location>
        <begin position="279"/>
        <end position="306"/>
    </location>
</feature>
<comment type="caution">
    <text evidence="2">The sequence shown here is derived from an EMBL/GenBank/DDBJ whole genome shotgun (WGS) entry which is preliminary data.</text>
</comment>
<dbReference type="AlphaFoldDB" id="A0A8T3ALQ8"/>
<evidence type="ECO:0000313" key="3">
    <source>
        <dbReference type="Proteomes" id="UP000829196"/>
    </source>
</evidence>
<name>A0A8T3ALQ8_DENNO</name>
<protein>
    <recommendedName>
        <fullName evidence="4">Protein POLAR LOCALIZATION DURING ASYMMETRIC DIVISION AND REDISTRIBUTION</fullName>
    </recommendedName>
</protein>
<keyword evidence="3" id="KW-1185">Reference proteome</keyword>